<evidence type="ECO:0000256" key="3">
    <source>
        <dbReference type="ARBA" id="ARBA00022737"/>
    </source>
</evidence>
<evidence type="ECO:0000313" key="10">
    <source>
        <dbReference type="Proteomes" id="UP000030689"/>
    </source>
</evidence>
<gene>
    <name evidence="9" type="ORF">EUTSA_v10028559mg</name>
</gene>
<dbReference type="SMART" id="SM00248">
    <property type="entry name" value="ANK"/>
    <property type="match status" value="6"/>
</dbReference>
<dbReference type="KEGG" id="eus:EUTSA_v10028559mg"/>
<evidence type="ECO:0000256" key="4">
    <source>
        <dbReference type="ARBA" id="ARBA00022989"/>
    </source>
</evidence>
<evidence type="ECO:0000256" key="6">
    <source>
        <dbReference type="ARBA" id="ARBA00023136"/>
    </source>
</evidence>
<feature type="transmembrane region" description="Helical" evidence="7">
    <location>
        <begin position="466"/>
        <end position="487"/>
    </location>
</feature>
<evidence type="ECO:0000256" key="5">
    <source>
        <dbReference type="ARBA" id="ARBA00023043"/>
    </source>
</evidence>
<feature type="transmembrane region" description="Helical" evidence="7">
    <location>
        <begin position="229"/>
        <end position="251"/>
    </location>
</feature>
<keyword evidence="2 7" id="KW-0812">Transmembrane</keyword>
<dbReference type="eggNOG" id="KOG0504">
    <property type="taxonomic scope" value="Eukaryota"/>
</dbReference>
<dbReference type="STRING" id="72664.V4KJM5"/>
<dbReference type="SUPFAM" id="SSF48403">
    <property type="entry name" value="Ankyrin repeat"/>
    <property type="match status" value="1"/>
</dbReference>
<dbReference type="PANTHER" id="PTHR24186">
    <property type="entry name" value="PROTEIN PHOSPHATASE 1 REGULATORY SUBUNIT"/>
    <property type="match status" value="1"/>
</dbReference>
<name>V4KJM5_EUTSA</name>
<evidence type="ECO:0000256" key="2">
    <source>
        <dbReference type="ARBA" id="ARBA00022692"/>
    </source>
</evidence>
<feature type="transmembrane region" description="Helical" evidence="7">
    <location>
        <begin position="436"/>
        <end position="460"/>
    </location>
</feature>
<dbReference type="OMA" id="FETPMAC"/>
<evidence type="ECO:0000313" key="9">
    <source>
        <dbReference type="EMBL" id="ESQ38030.1"/>
    </source>
</evidence>
<dbReference type="EMBL" id="KI517537">
    <property type="protein sequence ID" value="ESQ38030.1"/>
    <property type="molecule type" value="Genomic_DNA"/>
</dbReference>
<dbReference type="GO" id="GO:0005886">
    <property type="term" value="C:plasma membrane"/>
    <property type="evidence" value="ECO:0007669"/>
    <property type="project" value="TreeGrafter"/>
</dbReference>
<keyword evidence="5" id="KW-0040">ANK repeat</keyword>
<feature type="domain" description="PGG" evidence="8">
    <location>
        <begin position="350"/>
        <end position="458"/>
    </location>
</feature>
<evidence type="ECO:0000256" key="1">
    <source>
        <dbReference type="ARBA" id="ARBA00004141"/>
    </source>
</evidence>
<dbReference type="InterPro" id="IPR026961">
    <property type="entry name" value="PGG_dom"/>
</dbReference>
<evidence type="ECO:0000256" key="7">
    <source>
        <dbReference type="SAM" id="Phobius"/>
    </source>
</evidence>
<keyword evidence="4 7" id="KW-1133">Transmembrane helix</keyword>
<dbReference type="Proteomes" id="UP000030689">
    <property type="component" value="Unassembled WGS sequence"/>
</dbReference>
<dbReference type="InterPro" id="IPR036770">
    <property type="entry name" value="Ankyrin_rpt-contain_sf"/>
</dbReference>
<dbReference type="InterPro" id="IPR002110">
    <property type="entry name" value="Ankyrin_rpt"/>
</dbReference>
<accession>V4KJM5</accession>
<proteinExistence type="predicted"/>
<keyword evidence="6 7" id="KW-0472">Membrane</keyword>
<reference evidence="9 10" key="1">
    <citation type="journal article" date="2013" name="Front. Plant Sci.">
        <title>The Reference Genome of the Halophytic Plant Eutrema salsugineum.</title>
        <authorList>
            <person name="Yang R."/>
            <person name="Jarvis D.E."/>
            <person name="Chen H."/>
            <person name="Beilstein M.A."/>
            <person name="Grimwood J."/>
            <person name="Jenkins J."/>
            <person name="Shu S."/>
            <person name="Prochnik S."/>
            <person name="Xin M."/>
            <person name="Ma C."/>
            <person name="Schmutz J."/>
            <person name="Wing R.A."/>
            <person name="Mitchell-Olds T."/>
            <person name="Schumaker K.S."/>
            <person name="Wang X."/>
        </authorList>
    </citation>
    <scope>NUCLEOTIDE SEQUENCE [LARGE SCALE GENOMIC DNA]</scope>
</reference>
<feature type="transmembrane region" description="Helical" evidence="7">
    <location>
        <begin position="354"/>
        <end position="378"/>
    </location>
</feature>
<dbReference type="AlphaFoldDB" id="V4KJM5"/>
<dbReference type="Gene3D" id="1.25.40.20">
    <property type="entry name" value="Ankyrin repeat-containing domain"/>
    <property type="match status" value="2"/>
</dbReference>
<feature type="transmembrane region" description="Helical" evidence="7">
    <location>
        <begin position="398"/>
        <end position="424"/>
    </location>
</feature>
<dbReference type="Gramene" id="ESQ38030">
    <property type="protein sequence ID" value="ESQ38030"/>
    <property type="gene ID" value="EUTSA_v10028559mg"/>
</dbReference>
<keyword evidence="3" id="KW-0677">Repeat</keyword>
<sequence>MISFLLARAGHSSVVKGLVASVTFVSAKLYDEEERERLDLYFVKDRDGDTPLHLALKSHQMKIASCLVKANKGASFLANKVGISPLYLAVEAGKVSLVKEMLKSTCNDGTKGRNTTLDSRLEGRRYLAHAALKSMRADILNVILDEFPSLVDERDEEGRTCLSFGASIGCVAGVRVLIARSAKSIYVCDDDGSFPIHSAVEKGNFRVVDMIRRCCPDSKHLLNRKGQNILHIVASSGSWIFLKLLILCYVIRIKDLATEQDMDGNTPLHLATLKWRPRIAFSIKMKTNLYIQNNSGLTALDIAELRLQSNYIYRERMTLMILLWDHADRDPNLMNTTKLTRPSEPLNREGKKDYINALLVVATLVATVTFAAGFTIPGGFNSSAPNLGMATLATDPRLFIFLLLDTLAMQSSILAIVSLVWAQLGDPALFRSSMNFALPLLCFALASMAFAFFFGVVMTVQHVRGLVLTIYIITGLFFCMMCSIIVPHVFLQRPGLGFFWGLLFMLCILLVDDNEEDNHQISTHKSMKRAESVEISGNDQVEMPDTT</sequence>
<evidence type="ECO:0000259" key="8">
    <source>
        <dbReference type="Pfam" id="PF13962"/>
    </source>
</evidence>
<dbReference type="Pfam" id="PF13962">
    <property type="entry name" value="PGG"/>
    <property type="match status" value="1"/>
</dbReference>
<dbReference type="PANTHER" id="PTHR24186:SF46">
    <property type="entry name" value="PROTEIN ACCELERATED CELL DEATH 6-LIKE"/>
    <property type="match status" value="1"/>
</dbReference>
<organism evidence="9 10">
    <name type="scientific">Eutrema salsugineum</name>
    <name type="common">Saltwater cress</name>
    <name type="synonym">Sisymbrium salsugineum</name>
    <dbReference type="NCBI Taxonomy" id="72664"/>
    <lineage>
        <taxon>Eukaryota</taxon>
        <taxon>Viridiplantae</taxon>
        <taxon>Streptophyta</taxon>
        <taxon>Embryophyta</taxon>
        <taxon>Tracheophyta</taxon>
        <taxon>Spermatophyta</taxon>
        <taxon>Magnoliopsida</taxon>
        <taxon>eudicotyledons</taxon>
        <taxon>Gunneridae</taxon>
        <taxon>Pentapetalae</taxon>
        <taxon>rosids</taxon>
        <taxon>malvids</taxon>
        <taxon>Brassicales</taxon>
        <taxon>Brassicaceae</taxon>
        <taxon>Eutremeae</taxon>
        <taxon>Eutrema</taxon>
    </lineage>
</organism>
<protein>
    <recommendedName>
        <fullName evidence="8">PGG domain-containing protein</fullName>
    </recommendedName>
</protein>
<comment type="subcellular location">
    <subcellularLocation>
        <location evidence="1">Membrane</location>
        <topology evidence="1">Multi-pass membrane protein</topology>
    </subcellularLocation>
</comment>
<keyword evidence="10" id="KW-1185">Reference proteome</keyword>
<feature type="transmembrane region" description="Helical" evidence="7">
    <location>
        <begin position="494"/>
        <end position="511"/>
    </location>
</feature>
<dbReference type="Pfam" id="PF12796">
    <property type="entry name" value="Ank_2"/>
    <property type="match status" value="1"/>
</dbReference>